<keyword evidence="3 5" id="KW-1133">Transmembrane helix</keyword>
<feature type="transmembrane region" description="Helical" evidence="5">
    <location>
        <begin position="89"/>
        <end position="106"/>
    </location>
</feature>
<evidence type="ECO:0000313" key="7">
    <source>
        <dbReference type="EMBL" id="GAL24252.1"/>
    </source>
</evidence>
<name>A0ABQ0J635_9VIBR</name>
<dbReference type="PANTHER" id="PTHR37422">
    <property type="entry name" value="TEICHURONIC ACID BIOSYNTHESIS PROTEIN TUAE"/>
    <property type="match status" value="1"/>
</dbReference>
<gene>
    <name evidence="7" type="ORF">JCM19239_3955</name>
</gene>
<evidence type="ECO:0000313" key="8">
    <source>
        <dbReference type="Proteomes" id="UP000029223"/>
    </source>
</evidence>
<evidence type="ECO:0000256" key="1">
    <source>
        <dbReference type="ARBA" id="ARBA00004141"/>
    </source>
</evidence>
<feature type="transmembrane region" description="Helical" evidence="5">
    <location>
        <begin position="118"/>
        <end position="139"/>
    </location>
</feature>
<feature type="transmembrane region" description="Helical" evidence="5">
    <location>
        <begin position="240"/>
        <end position="257"/>
    </location>
</feature>
<evidence type="ECO:0000256" key="4">
    <source>
        <dbReference type="ARBA" id="ARBA00023136"/>
    </source>
</evidence>
<feature type="transmembrane region" description="Helical" evidence="5">
    <location>
        <begin position="35"/>
        <end position="53"/>
    </location>
</feature>
<comment type="subcellular location">
    <subcellularLocation>
        <location evidence="1">Membrane</location>
        <topology evidence="1">Multi-pass membrane protein</topology>
    </subcellularLocation>
</comment>
<keyword evidence="2 5" id="KW-0812">Transmembrane</keyword>
<keyword evidence="8" id="KW-1185">Reference proteome</keyword>
<reference evidence="8" key="1">
    <citation type="submission" date="2014-09" db="EMBL/GenBank/DDBJ databases">
        <title>Vibrio variabilis JCM 19239. (C206) whole genome shotgun sequence.</title>
        <authorList>
            <person name="Sawabe T."/>
            <person name="Meirelles P."/>
            <person name="Nakanishi M."/>
            <person name="Sayaka M."/>
            <person name="Hattori M."/>
            <person name="Ohkuma M."/>
        </authorList>
    </citation>
    <scope>NUCLEOTIDE SEQUENCE [LARGE SCALE GENOMIC DNA]</scope>
    <source>
        <strain evidence="8">JCM 19239</strain>
    </source>
</reference>
<accession>A0ABQ0J635</accession>
<feature type="transmembrane region" description="Helical" evidence="5">
    <location>
        <begin position="343"/>
        <end position="362"/>
    </location>
</feature>
<dbReference type="InterPro" id="IPR007016">
    <property type="entry name" value="O-antigen_ligase-rel_domated"/>
</dbReference>
<feature type="transmembrane region" description="Helical" evidence="5">
    <location>
        <begin position="175"/>
        <end position="192"/>
    </location>
</feature>
<dbReference type="EMBL" id="BBMS01000003">
    <property type="protein sequence ID" value="GAL24252.1"/>
    <property type="molecule type" value="Genomic_DNA"/>
</dbReference>
<feature type="transmembrane region" description="Helical" evidence="5">
    <location>
        <begin position="197"/>
        <end position="212"/>
    </location>
</feature>
<sequence>MKVYRIDTLIVVTLFSILAPMISSTNEVVGNVLSIVDKIAIVILILVSSSIVINRRRLKAPFDLSFYFMVSLISVISSLLFSHNLVGSFYQYFLTFQGFILLLALSQVKLSQVEIYRYIDFILLVGLISSFIGVIEWLYPNLVKEFLHGGIKHEEAVVRGGALSLQSIFGHPGQFSWYMILCLSIVIAKFFIYREKSNLLYAVVFCIMVFLTYRKKSIIAMVIIVTLAVMICNRKGANKVFLVCLVSTMIMFLVFIFEEQMSFLLNQTLTNYNFFSDSYSGPRVALSQVSISIANDFFPFGSGLGTFGSWMSRVNYSPLYHEYGLSSFWGLSPDDSRFATDTYWPMIIAELGYIGTVLILLLTLKLLGRLYFQARRNDGRDYVSLVAFLSLLGVFIESISSPALSRSPQIFIVMIIVAGAISQGDIER</sequence>
<dbReference type="InterPro" id="IPR051533">
    <property type="entry name" value="WaaL-like"/>
</dbReference>
<dbReference type="Pfam" id="PF04932">
    <property type="entry name" value="Wzy_C"/>
    <property type="match status" value="1"/>
</dbReference>
<evidence type="ECO:0000256" key="3">
    <source>
        <dbReference type="ARBA" id="ARBA00022989"/>
    </source>
</evidence>
<feature type="domain" description="O-antigen ligase-related" evidence="6">
    <location>
        <begin position="201"/>
        <end position="360"/>
    </location>
</feature>
<feature type="transmembrane region" description="Helical" evidence="5">
    <location>
        <begin position="65"/>
        <end position="83"/>
    </location>
</feature>
<dbReference type="Proteomes" id="UP000029223">
    <property type="component" value="Unassembled WGS sequence"/>
</dbReference>
<feature type="transmembrane region" description="Helical" evidence="5">
    <location>
        <begin position="218"/>
        <end position="233"/>
    </location>
</feature>
<reference evidence="8" key="2">
    <citation type="submission" date="2014-09" db="EMBL/GenBank/DDBJ databases">
        <authorList>
            <consortium name="NBRP consortium"/>
            <person name="Sawabe T."/>
            <person name="Meirelles P."/>
            <person name="Nakanishi M."/>
            <person name="Sayaka M."/>
            <person name="Hattori M."/>
            <person name="Ohkuma M."/>
        </authorList>
    </citation>
    <scope>NUCLEOTIDE SEQUENCE [LARGE SCALE GENOMIC DNA]</scope>
    <source>
        <strain evidence="8">JCM 19239</strain>
    </source>
</reference>
<organism evidence="7 8">
    <name type="scientific">Vibrio variabilis</name>
    <dbReference type="NCBI Taxonomy" id="990271"/>
    <lineage>
        <taxon>Bacteria</taxon>
        <taxon>Pseudomonadati</taxon>
        <taxon>Pseudomonadota</taxon>
        <taxon>Gammaproteobacteria</taxon>
        <taxon>Vibrionales</taxon>
        <taxon>Vibrionaceae</taxon>
        <taxon>Vibrio</taxon>
    </lineage>
</organism>
<keyword evidence="4 5" id="KW-0472">Membrane</keyword>
<protein>
    <submittedName>
        <fullName evidence="7">Oligosaccharide repeat unit polymerase Wzy</fullName>
    </submittedName>
</protein>
<evidence type="ECO:0000256" key="5">
    <source>
        <dbReference type="SAM" id="Phobius"/>
    </source>
</evidence>
<dbReference type="PANTHER" id="PTHR37422:SF17">
    <property type="entry name" value="O-ANTIGEN LIGASE"/>
    <property type="match status" value="1"/>
</dbReference>
<proteinExistence type="predicted"/>
<comment type="caution">
    <text evidence="7">The sequence shown here is derived from an EMBL/GenBank/DDBJ whole genome shotgun (WGS) entry which is preliminary data.</text>
</comment>
<feature type="transmembrane region" description="Helical" evidence="5">
    <location>
        <begin position="382"/>
        <end position="404"/>
    </location>
</feature>
<evidence type="ECO:0000256" key="2">
    <source>
        <dbReference type="ARBA" id="ARBA00022692"/>
    </source>
</evidence>
<evidence type="ECO:0000259" key="6">
    <source>
        <dbReference type="Pfam" id="PF04932"/>
    </source>
</evidence>